<reference evidence="1" key="1">
    <citation type="submission" date="2020-07" db="EMBL/GenBank/DDBJ databases">
        <title>The High-quality genome of the commercially important snow crab, Chionoecetes opilio.</title>
        <authorList>
            <person name="Jeong J.-H."/>
            <person name="Ryu S."/>
        </authorList>
    </citation>
    <scope>NUCLEOTIDE SEQUENCE</scope>
    <source>
        <strain evidence="1">MADBK_172401_WGS</strain>
        <tissue evidence="1">Digestive gland</tissue>
    </source>
</reference>
<protein>
    <submittedName>
        <fullName evidence="1">Uncharacterized protein</fullName>
    </submittedName>
</protein>
<organism evidence="1 2">
    <name type="scientific">Chionoecetes opilio</name>
    <name type="common">Atlantic snow crab</name>
    <name type="synonym">Cancer opilio</name>
    <dbReference type="NCBI Taxonomy" id="41210"/>
    <lineage>
        <taxon>Eukaryota</taxon>
        <taxon>Metazoa</taxon>
        <taxon>Ecdysozoa</taxon>
        <taxon>Arthropoda</taxon>
        <taxon>Crustacea</taxon>
        <taxon>Multicrustacea</taxon>
        <taxon>Malacostraca</taxon>
        <taxon>Eumalacostraca</taxon>
        <taxon>Eucarida</taxon>
        <taxon>Decapoda</taxon>
        <taxon>Pleocyemata</taxon>
        <taxon>Brachyura</taxon>
        <taxon>Eubrachyura</taxon>
        <taxon>Majoidea</taxon>
        <taxon>Majidae</taxon>
        <taxon>Chionoecetes</taxon>
    </lineage>
</organism>
<sequence>MDLPDVELLARTSPLSSTTLPTTSSECYRMRQELMNLSSRDWLIPSQSPGVVTMSSRPQGDDNWRLCPDLTADIGAAPSQTREVFDQAAWSQLTIESQAGQAPSAEPR</sequence>
<keyword evidence="2" id="KW-1185">Reference proteome</keyword>
<dbReference type="Proteomes" id="UP000770661">
    <property type="component" value="Unassembled WGS sequence"/>
</dbReference>
<comment type="caution">
    <text evidence="1">The sequence shown here is derived from an EMBL/GenBank/DDBJ whole genome shotgun (WGS) entry which is preliminary data.</text>
</comment>
<dbReference type="AlphaFoldDB" id="A0A8J4YJE7"/>
<evidence type="ECO:0000313" key="1">
    <source>
        <dbReference type="EMBL" id="KAG0724284.1"/>
    </source>
</evidence>
<name>A0A8J4YJE7_CHIOP</name>
<gene>
    <name evidence="1" type="ORF">GWK47_040902</name>
</gene>
<evidence type="ECO:0000313" key="2">
    <source>
        <dbReference type="Proteomes" id="UP000770661"/>
    </source>
</evidence>
<dbReference type="EMBL" id="JACEEZ010007104">
    <property type="protein sequence ID" value="KAG0724284.1"/>
    <property type="molecule type" value="Genomic_DNA"/>
</dbReference>
<proteinExistence type="predicted"/>
<accession>A0A8J4YJE7</accession>